<dbReference type="GO" id="GO:0008020">
    <property type="term" value="F:G protein-coupled photoreceptor activity"/>
    <property type="evidence" value="ECO:0000318"/>
    <property type="project" value="GO_Central"/>
</dbReference>
<dbReference type="GO" id="GO:0007186">
    <property type="term" value="P:G protein-coupled receptor signaling pathway"/>
    <property type="evidence" value="ECO:0000318"/>
    <property type="project" value="GO_Central"/>
</dbReference>
<dbReference type="RefSeq" id="XP_035672267.1">
    <property type="nucleotide sequence ID" value="XM_035816374.1"/>
</dbReference>
<dbReference type="GO" id="GO:0007602">
    <property type="term" value="P:phototransduction"/>
    <property type="evidence" value="ECO:0000318"/>
    <property type="project" value="GO_Central"/>
</dbReference>
<dbReference type="InterPro" id="IPR017452">
    <property type="entry name" value="GPCR_Rhodpsn_7TM"/>
</dbReference>
<evidence type="ECO:0000256" key="5">
    <source>
        <dbReference type="ARBA" id="ARBA00023136"/>
    </source>
</evidence>
<dbReference type="Proteomes" id="UP000001554">
    <property type="component" value="Chromosome 4"/>
</dbReference>
<evidence type="ECO:0000313" key="11">
    <source>
        <dbReference type="Proteomes" id="UP000001554"/>
    </source>
</evidence>
<dbReference type="InterPro" id="IPR000276">
    <property type="entry name" value="GPCR_Rhodpsn"/>
</dbReference>
<evidence type="ECO:0000256" key="3">
    <source>
        <dbReference type="ARBA" id="ARBA00022989"/>
    </source>
</evidence>
<sequence length="472" mass="51803">MAGLQEKKHVGQTPPLKTLNSAPKHSMGHGPQCAQNCARLGTIRGSPRVSQTVLLPQARFGARRDCPKPCLGTVWGKAWFGAQHLSMHPYNRFSRLIAAKVTTATMLYEPGNTTTAALCATSPHPAAALVYTTDEFPTDSVFTDSTTPGVICDAAEDAGGLSVIQWTFIVQMAIISVVGTLGNVMVIMSFCLYRQVRSSMNMFVLNIAVSDLLITAVQAPTRLAAVVTGAPPGGQGFCAFLGFIGFLNCCISVLSSALIAFNRYIRISQSPSTYIRLFGPLKSCMWIAASWGVCVLIVILPGMLGVGRFGWDGVRSQCDLDSNHPYSRYYFSLVFGGAYWISVSTVVVFYVKTYLFVKNSVMTIAQNRSNLGNKREYVSTEMVRRTRHMFIIFCTSTVLQAPAVLLESIDFTASFIPFEVIFVGIFLFGSCHAINPFMYPWKVRVFRRAFKALLQCKRNLPYVPGQPPSHPT</sequence>
<feature type="transmembrane region" description="Helical" evidence="9">
    <location>
        <begin position="329"/>
        <end position="351"/>
    </location>
</feature>
<feature type="transmembrane region" description="Helical" evidence="9">
    <location>
        <begin position="415"/>
        <end position="438"/>
    </location>
</feature>
<proteinExistence type="predicted"/>
<dbReference type="Gene3D" id="1.20.1070.10">
    <property type="entry name" value="Rhodopsin 7-helix transmembrane proteins"/>
    <property type="match status" value="1"/>
</dbReference>
<dbReference type="Pfam" id="PF00001">
    <property type="entry name" value="7tm_1"/>
    <property type="match status" value="1"/>
</dbReference>
<evidence type="ECO:0000256" key="4">
    <source>
        <dbReference type="ARBA" id="ARBA00023040"/>
    </source>
</evidence>
<protein>
    <submittedName>
        <fullName evidence="12">Melanopsin-like</fullName>
    </submittedName>
</protein>
<dbReference type="PANTHER" id="PTHR24240">
    <property type="entry name" value="OPSIN"/>
    <property type="match status" value="1"/>
</dbReference>
<dbReference type="SUPFAM" id="SSF81321">
    <property type="entry name" value="Family A G protein-coupled receptor-like"/>
    <property type="match status" value="1"/>
</dbReference>
<keyword evidence="6" id="KW-0675">Receptor</keyword>
<keyword evidence="11" id="KW-1185">Reference proteome</keyword>
<dbReference type="PRINTS" id="PR00237">
    <property type="entry name" value="GPCRRHODOPSN"/>
</dbReference>
<evidence type="ECO:0000259" key="10">
    <source>
        <dbReference type="PROSITE" id="PS50262"/>
    </source>
</evidence>
<gene>
    <name evidence="12" type="primary">LOC118413173</name>
</gene>
<keyword evidence="2 9" id="KW-0812">Transmembrane</keyword>
<reference evidence="11" key="1">
    <citation type="journal article" date="2020" name="Nat. Ecol. Evol.">
        <title>Deeply conserved synteny resolves early events in vertebrate evolution.</title>
        <authorList>
            <person name="Simakov O."/>
            <person name="Marletaz F."/>
            <person name="Yue J.X."/>
            <person name="O'Connell B."/>
            <person name="Jenkins J."/>
            <person name="Brandt A."/>
            <person name="Calef R."/>
            <person name="Tung C.H."/>
            <person name="Huang T.K."/>
            <person name="Schmutz J."/>
            <person name="Satoh N."/>
            <person name="Yu J.K."/>
            <person name="Putnam N.H."/>
            <person name="Green R.E."/>
            <person name="Rokhsar D.S."/>
        </authorList>
    </citation>
    <scope>NUCLEOTIDE SEQUENCE [LARGE SCALE GENOMIC DNA]</scope>
    <source>
        <strain evidence="11">S238N-H82</strain>
    </source>
</reference>
<dbReference type="KEGG" id="bfo:118413173"/>
<keyword evidence="3 9" id="KW-1133">Transmembrane helix</keyword>
<name>A0A9J7KY07_BRAFL</name>
<feature type="transmembrane region" description="Helical" evidence="9">
    <location>
        <begin position="200"/>
        <end position="219"/>
    </location>
</feature>
<accession>A0A9J7KY07</accession>
<keyword evidence="4" id="KW-0297">G-protein coupled receptor</keyword>
<reference evidence="12" key="2">
    <citation type="submission" date="2025-08" db="UniProtKB">
        <authorList>
            <consortium name="RefSeq"/>
        </authorList>
    </citation>
    <scope>IDENTIFICATION</scope>
    <source>
        <strain evidence="12">S238N-H82</strain>
        <tissue evidence="12">Testes</tissue>
    </source>
</reference>
<dbReference type="CDD" id="cd00637">
    <property type="entry name" value="7tm_classA_rhodopsin-like"/>
    <property type="match status" value="1"/>
</dbReference>
<dbReference type="InterPro" id="IPR050125">
    <property type="entry name" value="GPCR_opsins"/>
</dbReference>
<dbReference type="GO" id="GO:0071482">
    <property type="term" value="P:cellular response to light stimulus"/>
    <property type="evidence" value="ECO:0000318"/>
    <property type="project" value="GO_Central"/>
</dbReference>
<feature type="domain" description="G-protein coupled receptors family 1 profile" evidence="10">
    <location>
        <begin position="182"/>
        <end position="439"/>
    </location>
</feature>
<evidence type="ECO:0000313" key="12">
    <source>
        <dbReference type="RefSeq" id="XP_035672267.1"/>
    </source>
</evidence>
<dbReference type="OMA" id="SCHAINP"/>
<keyword evidence="5 9" id="KW-0472">Membrane</keyword>
<feature type="transmembrane region" description="Helical" evidence="9">
    <location>
        <begin position="286"/>
        <end position="309"/>
    </location>
</feature>
<feature type="region of interest" description="Disordered" evidence="8">
    <location>
        <begin position="1"/>
        <end position="32"/>
    </location>
</feature>
<evidence type="ECO:0000256" key="7">
    <source>
        <dbReference type="ARBA" id="ARBA00023224"/>
    </source>
</evidence>
<evidence type="ECO:0000256" key="6">
    <source>
        <dbReference type="ARBA" id="ARBA00023170"/>
    </source>
</evidence>
<evidence type="ECO:0000256" key="9">
    <source>
        <dbReference type="SAM" id="Phobius"/>
    </source>
</evidence>
<organism evidence="11 12">
    <name type="scientific">Branchiostoma floridae</name>
    <name type="common">Florida lancelet</name>
    <name type="synonym">Amphioxus</name>
    <dbReference type="NCBI Taxonomy" id="7739"/>
    <lineage>
        <taxon>Eukaryota</taxon>
        <taxon>Metazoa</taxon>
        <taxon>Chordata</taxon>
        <taxon>Cephalochordata</taxon>
        <taxon>Leptocardii</taxon>
        <taxon>Amphioxiformes</taxon>
        <taxon>Branchiostomatidae</taxon>
        <taxon>Branchiostoma</taxon>
    </lineage>
</organism>
<evidence type="ECO:0000256" key="8">
    <source>
        <dbReference type="SAM" id="MobiDB-lite"/>
    </source>
</evidence>
<dbReference type="AlphaFoldDB" id="A0A9J7KY07"/>
<evidence type="ECO:0000256" key="2">
    <source>
        <dbReference type="ARBA" id="ARBA00022692"/>
    </source>
</evidence>
<feature type="transmembrane region" description="Helical" evidence="9">
    <location>
        <begin position="389"/>
        <end position="409"/>
    </location>
</feature>
<dbReference type="GO" id="GO:0005886">
    <property type="term" value="C:plasma membrane"/>
    <property type="evidence" value="ECO:0000318"/>
    <property type="project" value="GO_Central"/>
</dbReference>
<feature type="transmembrane region" description="Helical" evidence="9">
    <location>
        <begin position="239"/>
        <end position="265"/>
    </location>
</feature>
<evidence type="ECO:0000256" key="1">
    <source>
        <dbReference type="ARBA" id="ARBA00004141"/>
    </source>
</evidence>
<dbReference type="GeneID" id="118413173"/>
<dbReference type="PROSITE" id="PS50262">
    <property type="entry name" value="G_PROTEIN_RECEP_F1_2"/>
    <property type="match status" value="1"/>
</dbReference>
<comment type="subcellular location">
    <subcellularLocation>
        <location evidence="1">Membrane</location>
        <topology evidence="1">Multi-pass membrane protein</topology>
    </subcellularLocation>
</comment>
<feature type="transmembrane region" description="Helical" evidence="9">
    <location>
        <begin position="168"/>
        <end position="193"/>
    </location>
</feature>
<dbReference type="OrthoDB" id="5964307at2759"/>
<keyword evidence="7" id="KW-0807">Transducer</keyword>